<feature type="transmembrane region" description="Helical" evidence="1">
    <location>
        <begin position="169"/>
        <end position="192"/>
    </location>
</feature>
<dbReference type="AlphaFoldDB" id="A0A835GR91"/>
<gene>
    <name evidence="2" type="ORF">HW555_000976</name>
</gene>
<feature type="transmembrane region" description="Helical" evidence="1">
    <location>
        <begin position="222"/>
        <end position="240"/>
    </location>
</feature>
<evidence type="ECO:0000313" key="2">
    <source>
        <dbReference type="EMBL" id="KAF9423650.1"/>
    </source>
</evidence>
<reference evidence="2" key="1">
    <citation type="submission" date="2020-08" db="EMBL/GenBank/DDBJ databases">
        <title>Spodoptera exigua strain:BAW_Kor-Di-RS1 Genome sequencing and assembly.</title>
        <authorList>
            <person name="Kim J."/>
            <person name="Nam H.Y."/>
            <person name="Kwon M."/>
            <person name="Choi J.H."/>
            <person name="Cho S.R."/>
            <person name="Kim G.-H."/>
        </authorList>
    </citation>
    <scope>NUCLEOTIDE SEQUENCE</scope>
    <source>
        <strain evidence="2">BAW_Kor-Di-RS1</strain>
        <tissue evidence="2">Whole-body</tissue>
    </source>
</reference>
<feature type="transmembrane region" description="Helical" evidence="1">
    <location>
        <begin position="138"/>
        <end position="163"/>
    </location>
</feature>
<feature type="non-terminal residue" evidence="2">
    <location>
        <position position="1"/>
    </location>
</feature>
<keyword evidence="3" id="KW-1185">Reference proteome</keyword>
<protein>
    <submittedName>
        <fullName evidence="2">Uncharacterized protein</fullName>
    </submittedName>
</protein>
<organism evidence="2 3">
    <name type="scientific">Spodoptera exigua</name>
    <name type="common">Beet armyworm</name>
    <name type="synonym">Noctua fulgens</name>
    <dbReference type="NCBI Taxonomy" id="7107"/>
    <lineage>
        <taxon>Eukaryota</taxon>
        <taxon>Metazoa</taxon>
        <taxon>Ecdysozoa</taxon>
        <taxon>Arthropoda</taxon>
        <taxon>Hexapoda</taxon>
        <taxon>Insecta</taxon>
        <taxon>Pterygota</taxon>
        <taxon>Neoptera</taxon>
        <taxon>Endopterygota</taxon>
        <taxon>Lepidoptera</taxon>
        <taxon>Glossata</taxon>
        <taxon>Ditrysia</taxon>
        <taxon>Noctuoidea</taxon>
        <taxon>Noctuidae</taxon>
        <taxon>Amphipyrinae</taxon>
        <taxon>Spodoptera</taxon>
    </lineage>
</organism>
<feature type="transmembrane region" description="Helical" evidence="1">
    <location>
        <begin position="265"/>
        <end position="282"/>
    </location>
</feature>
<proteinExistence type="predicted"/>
<evidence type="ECO:0000313" key="3">
    <source>
        <dbReference type="Proteomes" id="UP000648187"/>
    </source>
</evidence>
<sequence>SSAKGGTDYLPSEICLLVANRRFWYESFLENKANSPKSHKYDSQKQSMQFFNCVEPFVKCEKSRKEGFHTFPVWNIVFRIALSEHNTLNMNGLILLTKVRNQISLKPLKDKYIYEFYTFINGLDNLCGAKKLYNRLHYFLKFFAFFHPINKMFVALSVCYNGLSALSTLWLLGLLADPFFNIFMCVLVLDLIEDDYNYIKIKLLQGYLWVKMYCSTFIARPLYVNFSVFDFIMYIIFALYTKDEYIYKFYNFTCGIDNLPGAKKIYNRLYIFLKYYIFLFYCRTKIIRMTVDIESKALTRDNNHVKKIINMYELLVNSLDIIDMPMKMMVTGSLLIVYSRATCEIYEELSYLRENGLGSWSYVFIVINMTDPVIVMMGAAIVADLISDEYNYLKTKIIEMRIRCDNERHRSELKQLQLLLQNCPLRFCVLPNIPLKFSLFLCSISDKDSGIEISARQTACFHETIKLRVYTAWGELQMCDMQPS</sequence>
<keyword evidence="1" id="KW-1133">Transmembrane helix</keyword>
<comment type="caution">
    <text evidence="2">The sequence shown here is derived from an EMBL/GenBank/DDBJ whole genome shotgun (WGS) entry which is preliminary data.</text>
</comment>
<dbReference type="EMBL" id="JACKWZ010000007">
    <property type="protein sequence ID" value="KAF9423650.1"/>
    <property type="molecule type" value="Genomic_DNA"/>
</dbReference>
<evidence type="ECO:0000256" key="1">
    <source>
        <dbReference type="SAM" id="Phobius"/>
    </source>
</evidence>
<name>A0A835GR91_SPOEX</name>
<accession>A0A835GR91</accession>
<feature type="transmembrane region" description="Helical" evidence="1">
    <location>
        <begin position="359"/>
        <end position="386"/>
    </location>
</feature>
<keyword evidence="1" id="KW-0472">Membrane</keyword>
<dbReference type="Proteomes" id="UP000648187">
    <property type="component" value="Unassembled WGS sequence"/>
</dbReference>
<keyword evidence="1" id="KW-0812">Transmembrane</keyword>